<gene>
    <name evidence="1" type="ORF">EVAR_87906_1</name>
</gene>
<keyword evidence="2" id="KW-1185">Reference proteome</keyword>
<name>A0A4C1WVA6_EUMVA</name>
<sequence length="138" mass="15745">MLWRGGVVIEREGMRERKEKREKEKVEDHEILQLLESTTQSAAQVPDRAGRRCGARALNRLYFTVLTRYRSNSATARPHLPTDGQPISKHPSNLDSLIVVMREDLVWQKRALDRASFPPLAPHDRRARLVADIPAGLT</sequence>
<comment type="caution">
    <text evidence="1">The sequence shown here is derived from an EMBL/GenBank/DDBJ whole genome shotgun (WGS) entry which is preliminary data.</text>
</comment>
<evidence type="ECO:0000313" key="2">
    <source>
        <dbReference type="Proteomes" id="UP000299102"/>
    </source>
</evidence>
<proteinExistence type="predicted"/>
<dbReference type="EMBL" id="BGZK01000655">
    <property type="protein sequence ID" value="GBP54833.1"/>
    <property type="molecule type" value="Genomic_DNA"/>
</dbReference>
<protein>
    <submittedName>
        <fullName evidence="1">Uncharacterized protein</fullName>
    </submittedName>
</protein>
<organism evidence="1 2">
    <name type="scientific">Eumeta variegata</name>
    <name type="common">Bagworm moth</name>
    <name type="synonym">Eumeta japonica</name>
    <dbReference type="NCBI Taxonomy" id="151549"/>
    <lineage>
        <taxon>Eukaryota</taxon>
        <taxon>Metazoa</taxon>
        <taxon>Ecdysozoa</taxon>
        <taxon>Arthropoda</taxon>
        <taxon>Hexapoda</taxon>
        <taxon>Insecta</taxon>
        <taxon>Pterygota</taxon>
        <taxon>Neoptera</taxon>
        <taxon>Endopterygota</taxon>
        <taxon>Lepidoptera</taxon>
        <taxon>Glossata</taxon>
        <taxon>Ditrysia</taxon>
        <taxon>Tineoidea</taxon>
        <taxon>Psychidae</taxon>
        <taxon>Oiketicinae</taxon>
        <taxon>Eumeta</taxon>
    </lineage>
</organism>
<accession>A0A4C1WVA6</accession>
<evidence type="ECO:0000313" key="1">
    <source>
        <dbReference type="EMBL" id="GBP54833.1"/>
    </source>
</evidence>
<dbReference type="Proteomes" id="UP000299102">
    <property type="component" value="Unassembled WGS sequence"/>
</dbReference>
<reference evidence="1 2" key="1">
    <citation type="journal article" date="2019" name="Commun. Biol.">
        <title>The bagworm genome reveals a unique fibroin gene that provides high tensile strength.</title>
        <authorList>
            <person name="Kono N."/>
            <person name="Nakamura H."/>
            <person name="Ohtoshi R."/>
            <person name="Tomita M."/>
            <person name="Numata K."/>
            <person name="Arakawa K."/>
        </authorList>
    </citation>
    <scope>NUCLEOTIDE SEQUENCE [LARGE SCALE GENOMIC DNA]</scope>
</reference>
<dbReference type="AlphaFoldDB" id="A0A4C1WVA6"/>